<organism evidence="2 3">
    <name type="scientific">Myodes glareolus</name>
    <name type="common">Bank vole</name>
    <name type="synonym">Clethrionomys glareolus</name>
    <dbReference type="NCBI Taxonomy" id="447135"/>
    <lineage>
        <taxon>Eukaryota</taxon>
        <taxon>Metazoa</taxon>
        <taxon>Chordata</taxon>
        <taxon>Craniata</taxon>
        <taxon>Vertebrata</taxon>
        <taxon>Euteleostomi</taxon>
        <taxon>Mammalia</taxon>
        <taxon>Eutheria</taxon>
        <taxon>Euarchontoglires</taxon>
        <taxon>Glires</taxon>
        <taxon>Rodentia</taxon>
        <taxon>Myomorpha</taxon>
        <taxon>Muroidea</taxon>
        <taxon>Cricetidae</taxon>
        <taxon>Arvicolinae</taxon>
        <taxon>Myodes</taxon>
    </lineage>
</organism>
<gene>
    <name evidence="2" type="ORF">U0070_020486</name>
</gene>
<proteinExistence type="predicted"/>
<feature type="non-terminal residue" evidence="2">
    <location>
        <position position="1"/>
    </location>
</feature>
<keyword evidence="3" id="KW-1185">Reference proteome</keyword>
<accession>A0AAW0GX83</accession>
<protein>
    <submittedName>
        <fullName evidence="2">Uncharacterized protein</fullName>
    </submittedName>
</protein>
<feature type="region of interest" description="Disordered" evidence="1">
    <location>
        <begin position="59"/>
        <end position="78"/>
    </location>
</feature>
<evidence type="ECO:0000256" key="1">
    <source>
        <dbReference type="SAM" id="MobiDB-lite"/>
    </source>
</evidence>
<comment type="caution">
    <text evidence="2">The sequence shown here is derived from an EMBL/GenBank/DDBJ whole genome shotgun (WGS) entry which is preliminary data.</text>
</comment>
<sequence length="86" mass="9706">SFKKHRASKVISEIFYIINFILYEIQKLLIIVSNATQSVIEKTDVLAYEESLANQEESMHAGSDIFTPESLGDNISDDSENIQLLV</sequence>
<dbReference type="Proteomes" id="UP001488838">
    <property type="component" value="Unassembled WGS sequence"/>
</dbReference>
<dbReference type="EMBL" id="JBBHLL010002042">
    <property type="protein sequence ID" value="KAK7795596.1"/>
    <property type="molecule type" value="Genomic_DNA"/>
</dbReference>
<name>A0AAW0GX83_MYOGA</name>
<evidence type="ECO:0000313" key="3">
    <source>
        <dbReference type="Proteomes" id="UP001488838"/>
    </source>
</evidence>
<evidence type="ECO:0000313" key="2">
    <source>
        <dbReference type="EMBL" id="KAK7795596.1"/>
    </source>
</evidence>
<reference evidence="2 3" key="1">
    <citation type="journal article" date="2023" name="bioRxiv">
        <title>Conserved and derived expression patterns and positive selection on dental genes reveal complex evolutionary context of ever-growing rodent molars.</title>
        <authorList>
            <person name="Calamari Z.T."/>
            <person name="Song A."/>
            <person name="Cohen E."/>
            <person name="Akter M."/>
            <person name="Roy R.D."/>
            <person name="Hallikas O."/>
            <person name="Christensen M.M."/>
            <person name="Li P."/>
            <person name="Marangoni P."/>
            <person name="Jernvall J."/>
            <person name="Klein O.D."/>
        </authorList>
    </citation>
    <scope>NUCLEOTIDE SEQUENCE [LARGE SCALE GENOMIC DNA]</scope>
    <source>
        <strain evidence="2">V071</strain>
    </source>
</reference>
<dbReference type="AlphaFoldDB" id="A0AAW0GX83"/>